<evidence type="ECO:0000313" key="6">
    <source>
        <dbReference type="EMBL" id="CAK0852659.1"/>
    </source>
</evidence>
<evidence type="ECO:0000256" key="2">
    <source>
        <dbReference type="ARBA" id="ARBA00022539"/>
    </source>
</evidence>
<dbReference type="EMBL" id="CAUYUJ010015329">
    <property type="protein sequence ID" value="CAK0852659.1"/>
    <property type="molecule type" value="Genomic_DNA"/>
</dbReference>
<dbReference type="Pfam" id="PF05023">
    <property type="entry name" value="Phytochelatin"/>
    <property type="match status" value="1"/>
</dbReference>
<keyword evidence="7" id="KW-1185">Reference proteome</keyword>
<evidence type="ECO:0000256" key="4">
    <source>
        <dbReference type="ARBA" id="ARBA00022723"/>
    </source>
</evidence>
<comment type="caution">
    <text evidence="6">The sequence shown here is derived from an EMBL/GenBank/DDBJ whole genome shotgun (WGS) entry which is preliminary data.</text>
</comment>
<dbReference type="PROSITE" id="PS51443">
    <property type="entry name" value="PCS"/>
    <property type="match status" value="1"/>
</dbReference>
<gene>
    <name evidence="6" type="ORF">PCOR1329_LOCUS44372</name>
</gene>
<dbReference type="PANTHER" id="PTHR33447">
    <property type="entry name" value="GLUTATHIONE GAMMA-GLUTAMYLCYSTEINYLTRANSFERASE"/>
    <property type="match status" value="1"/>
</dbReference>
<dbReference type="InterPro" id="IPR038156">
    <property type="entry name" value="PCS_N_sf"/>
</dbReference>
<sequence length="389" mass="42164">MVLNSLRIDPMRTWKGAWRWFTEQNLGCCAGPEEVRESGLSFDMFNSLAGCNGADSVLHRAPPRGRSSGADQATFEEAFRASVRAISRSQERECIVVCYSREVLGQSGAGHFSPIGGYHEDSDSVLIMDVARFKYPPHWARVSDIVSAMTDVDPDTDRPRGYVHLRLRREHSNDQALPVPLTIPYVPVASGKKLSEGLAAALEAPCPLLEEQGPDGAAAMAVRRWVHAVVAAEPRVLSRLLQVGDEAALREVLTRLSSFQLFGDLCAAYARLQASADEGLGADFPPLRFLAAPGGEAPVVPWPPVSAATADEDLASCGLGPGGCGELWVLLLLLLPEHLRAAVSKELMGPWVAHEMARAVRGPWALPLEALREALAQMLPRPKAKRCLQ</sequence>
<reference evidence="6" key="1">
    <citation type="submission" date="2023-10" db="EMBL/GenBank/DDBJ databases">
        <authorList>
            <person name="Chen Y."/>
            <person name="Shah S."/>
            <person name="Dougan E. K."/>
            <person name="Thang M."/>
            <person name="Chan C."/>
        </authorList>
    </citation>
    <scope>NUCLEOTIDE SEQUENCE [LARGE SCALE GENOMIC DNA]</scope>
</reference>
<organism evidence="6 7">
    <name type="scientific">Prorocentrum cordatum</name>
    <dbReference type="NCBI Taxonomy" id="2364126"/>
    <lineage>
        <taxon>Eukaryota</taxon>
        <taxon>Sar</taxon>
        <taxon>Alveolata</taxon>
        <taxon>Dinophyceae</taxon>
        <taxon>Prorocentrales</taxon>
        <taxon>Prorocentraceae</taxon>
        <taxon>Prorocentrum</taxon>
    </lineage>
</organism>
<name>A0ABN9U1J3_9DINO</name>
<dbReference type="InterPro" id="IPR038765">
    <property type="entry name" value="Papain-like_cys_pep_sf"/>
</dbReference>
<keyword evidence="2" id="KW-0104">Cadmium</keyword>
<accession>A0ABN9U1J3</accession>
<evidence type="ECO:0000259" key="5">
    <source>
        <dbReference type="PROSITE" id="PS51443"/>
    </source>
</evidence>
<dbReference type="InterPro" id="IPR007719">
    <property type="entry name" value="PCS_N"/>
</dbReference>
<evidence type="ECO:0000256" key="1">
    <source>
        <dbReference type="ARBA" id="ARBA00012468"/>
    </source>
</evidence>
<proteinExistence type="predicted"/>
<dbReference type="InterPro" id="IPR040409">
    <property type="entry name" value="PCS-like"/>
</dbReference>
<protein>
    <recommendedName>
        <fullName evidence="1">glutathione gamma-glutamylcysteinyltransferase</fullName>
        <ecNumber evidence="1">2.3.2.15</ecNumber>
    </recommendedName>
</protein>
<dbReference type="SUPFAM" id="SSF54001">
    <property type="entry name" value="Cysteine proteinases"/>
    <property type="match status" value="1"/>
</dbReference>
<dbReference type="Proteomes" id="UP001189429">
    <property type="component" value="Unassembled WGS sequence"/>
</dbReference>
<dbReference type="EC" id="2.3.2.15" evidence="1"/>
<evidence type="ECO:0000313" key="7">
    <source>
        <dbReference type="Proteomes" id="UP001189429"/>
    </source>
</evidence>
<keyword evidence="4" id="KW-0479">Metal-binding</keyword>
<keyword evidence="3" id="KW-0808">Transferase</keyword>
<feature type="domain" description="Peptidase C83" evidence="5">
    <location>
        <begin position="1"/>
        <end position="170"/>
    </location>
</feature>
<evidence type="ECO:0000256" key="3">
    <source>
        <dbReference type="ARBA" id="ARBA00022679"/>
    </source>
</evidence>
<dbReference type="Gene3D" id="3.90.70.30">
    <property type="entry name" value="Phytochelatin synthase, N-terminal domain"/>
    <property type="match status" value="1"/>
</dbReference>